<evidence type="ECO:0000259" key="5">
    <source>
        <dbReference type="PROSITE" id="PS50043"/>
    </source>
</evidence>
<feature type="transmembrane region" description="Helical" evidence="4">
    <location>
        <begin position="33"/>
        <end position="52"/>
    </location>
</feature>
<evidence type="ECO:0000256" key="4">
    <source>
        <dbReference type="SAM" id="Phobius"/>
    </source>
</evidence>
<dbReference type="Proteomes" id="UP000254000">
    <property type="component" value="Unassembled WGS sequence"/>
</dbReference>
<dbReference type="SMART" id="SM00421">
    <property type="entry name" value="HTH_LUXR"/>
    <property type="match status" value="1"/>
</dbReference>
<dbReference type="Pfam" id="PF00196">
    <property type="entry name" value="GerE"/>
    <property type="match status" value="1"/>
</dbReference>
<feature type="transmembrane region" description="Helical" evidence="4">
    <location>
        <begin position="420"/>
        <end position="438"/>
    </location>
</feature>
<reference evidence="6 7" key="1">
    <citation type="journal article" date="2018" name="Elife">
        <title>Discovery and characterization of a prevalent human gut bacterial enzyme sufficient for the inactivation of a family of plant toxins.</title>
        <authorList>
            <person name="Koppel N."/>
            <person name="Bisanz J.E."/>
            <person name="Pandelia M.E."/>
            <person name="Turnbaugh P.J."/>
            <person name="Balskus E.P."/>
        </authorList>
    </citation>
    <scope>NUCLEOTIDE SEQUENCE [LARGE SCALE GENOMIC DNA]</scope>
    <source>
        <strain evidence="6 7">3C</strain>
    </source>
</reference>
<protein>
    <recommendedName>
        <fullName evidence="5">HTH luxR-type domain-containing protein</fullName>
    </recommendedName>
</protein>
<feature type="transmembrane region" description="Helical" evidence="4">
    <location>
        <begin position="348"/>
        <end position="368"/>
    </location>
</feature>
<feature type="transmembrane region" description="Helical" evidence="4">
    <location>
        <begin position="293"/>
        <end position="314"/>
    </location>
</feature>
<organism evidence="6 7">
    <name type="scientific">Gordonibacter pamelaeae</name>
    <dbReference type="NCBI Taxonomy" id="471189"/>
    <lineage>
        <taxon>Bacteria</taxon>
        <taxon>Bacillati</taxon>
        <taxon>Actinomycetota</taxon>
        <taxon>Coriobacteriia</taxon>
        <taxon>Eggerthellales</taxon>
        <taxon>Eggerthellaceae</taxon>
        <taxon>Gordonibacter</taxon>
    </lineage>
</organism>
<feature type="transmembrane region" description="Helical" evidence="4">
    <location>
        <begin position="168"/>
        <end position="190"/>
    </location>
</feature>
<gene>
    <name evidence="6" type="ORF">C1877_10880</name>
</gene>
<dbReference type="AlphaFoldDB" id="A0A369LXG0"/>
<evidence type="ECO:0000256" key="3">
    <source>
        <dbReference type="ARBA" id="ARBA00023163"/>
    </source>
</evidence>
<feature type="transmembrane region" description="Helical" evidence="4">
    <location>
        <begin position="196"/>
        <end position="219"/>
    </location>
</feature>
<dbReference type="GeneID" id="78360197"/>
<evidence type="ECO:0000313" key="7">
    <source>
        <dbReference type="Proteomes" id="UP000254000"/>
    </source>
</evidence>
<evidence type="ECO:0000256" key="2">
    <source>
        <dbReference type="ARBA" id="ARBA00023125"/>
    </source>
</evidence>
<keyword evidence="1" id="KW-0805">Transcription regulation</keyword>
<evidence type="ECO:0000256" key="1">
    <source>
        <dbReference type="ARBA" id="ARBA00023015"/>
    </source>
</evidence>
<accession>A0A369LXG0</accession>
<dbReference type="CDD" id="cd06170">
    <property type="entry name" value="LuxR_C_like"/>
    <property type="match status" value="1"/>
</dbReference>
<dbReference type="InterPro" id="IPR036388">
    <property type="entry name" value="WH-like_DNA-bd_sf"/>
</dbReference>
<dbReference type="SUPFAM" id="SSF46894">
    <property type="entry name" value="C-terminal effector domain of the bipartite response regulators"/>
    <property type="match status" value="1"/>
</dbReference>
<dbReference type="GO" id="GO:0006355">
    <property type="term" value="P:regulation of DNA-templated transcription"/>
    <property type="evidence" value="ECO:0007669"/>
    <property type="project" value="InterPro"/>
</dbReference>
<keyword evidence="3" id="KW-0804">Transcription</keyword>
<keyword evidence="4" id="KW-0472">Membrane</keyword>
<keyword evidence="7" id="KW-1185">Reference proteome</keyword>
<keyword evidence="2" id="KW-0238">DNA-binding</keyword>
<dbReference type="InterPro" id="IPR000792">
    <property type="entry name" value="Tscrpt_reg_LuxR_C"/>
</dbReference>
<dbReference type="InterPro" id="IPR016032">
    <property type="entry name" value="Sig_transdc_resp-reg_C-effctor"/>
</dbReference>
<feature type="domain" description="HTH luxR-type" evidence="5">
    <location>
        <begin position="468"/>
        <end position="533"/>
    </location>
</feature>
<dbReference type="GO" id="GO:0003677">
    <property type="term" value="F:DNA binding"/>
    <property type="evidence" value="ECO:0007669"/>
    <property type="project" value="UniProtKB-KW"/>
</dbReference>
<feature type="transmembrane region" description="Helical" evidence="4">
    <location>
        <begin position="321"/>
        <end position="342"/>
    </location>
</feature>
<dbReference type="EMBL" id="PPTS01000006">
    <property type="protein sequence ID" value="RDB64211.1"/>
    <property type="molecule type" value="Genomic_DNA"/>
</dbReference>
<dbReference type="Gene3D" id="1.10.10.10">
    <property type="entry name" value="Winged helix-like DNA-binding domain superfamily/Winged helix DNA-binding domain"/>
    <property type="match status" value="1"/>
</dbReference>
<sequence length="547" mass="55682">MKESHVRHLFNEPGDRRRVRAGFARAATGRPRIALALACYSAWIVACCSGPAVELGGVGAAGAVSGAAGWLLPAWTGPLACMAVASIAIAVWFRRTRKVPSAPSWLLGLASLMTLASALHLVWALDVGLPAGARLALYALASAATGAGGALFRVEVDRVLGWVGTQETLYQVMLGTVAAAALLSACSALGDALGARGVPLLVAALVLPFASAALVRAIVRGFPKARYYGHGRDVPLPFPAKFVATSCVQGLAAGALFMGMFVHGVQAAGGLAGSASAGGAAAAAGALWLPDGAAMSSLGQAAAVALLFATLVFLRLDFNRLVYKVAFPLVAAGFAFVAAAGVTPAGDAVLAGAFCYLDLVLWSLGACLMKNMGLPATWIASCPGAALFSGAVVGGLAACAFLAGGPAVPAVGVAPVEDPALLACLVACIVLAAALFLCSGSNLKYGWGTVRPGEGGLATGDLAAVVRFVATEREVTQRESEVMLLLAEGKSRRAVCEALSVSPDTVKTHVRSIYRKLAVHSQQELVDYLAREREDLAADGSEHPLEA</sequence>
<feature type="transmembrane region" description="Helical" evidence="4">
    <location>
        <begin position="105"/>
        <end position="123"/>
    </location>
</feature>
<comment type="caution">
    <text evidence="6">The sequence shown here is derived from an EMBL/GenBank/DDBJ whole genome shotgun (WGS) entry which is preliminary data.</text>
</comment>
<evidence type="ECO:0000313" key="6">
    <source>
        <dbReference type="EMBL" id="RDB64211.1"/>
    </source>
</evidence>
<proteinExistence type="predicted"/>
<dbReference type="PANTHER" id="PTHR44688:SF16">
    <property type="entry name" value="DNA-BINDING TRANSCRIPTIONAL ACTIVATOR DEVR_DOSR"/>
    <property type="match status" value="1"/>
</dbReference>
<keyword evidence="4" id="KW-1133">Transmembrane helix</keyword>
<feature type="transmembrane region" description="Helical" evidence="4">
    <location>
        <begin position="240"/>
        <end position="262"/>
    </location>
</feature>
<dbReference type="PROSITE" id="PS50043">
    <property type="entry name" value="HTH_LUXR_2"/>
    <property type="match status" value="1"/>
</dbReference>
<feature type="transmembrane region" description="Helical" evidence="4">
    <location>
        <begin position="135"/>
        <end position="156"/>
    </location>
</feature>
<name>A0A369LXG0_9ACTN</name>
<feature type="transmembrane region" description="Helical" evidence="4">
    <location>
        <begin position="380"/>
        <end position="408"/>
    </location>
</feature>
<keyword evidence="4" id="KW-0812">Transmembrane</keyword>
<dbReference type="PANTHER" id="PTHR44688">
    <property type="entry name" value="DNA-BINDING TRANSCRIPTIONAL ACTIVATOR DEVR_DOSR"/>
    <property type="match status" value="1"/>
</dbReference>
<dbReference type="RefSeq" id="WP_181813839.1">
    <property type="nucleotide sequence ID" value="NZ_CABMMS010000006.1"/>
</dbReference>
<feature type="transmembrane region" description="Helical" evidence="4">
    <location>
        <begin position="72"/>
        <end position="93"/>
    </location>
</feature>
<dbReference type="PRINTS" id="PR00038">
    <property type="entry name" value="HTHLUXR"/>
</dbReference>